<evidence type="ECO:0000259" key="4">
    <source>
        <dbReference type="PROSITE" id="PS50003"/>
    </source>
</evidence>
<dbReference type="AlphaFoldDB" id="A0A8C1UQ31"/>
<feature type="domain" description="SAM" evidence="5">
    <location>
        <begin position="11"/>
        <end position="76"/>
    </location>
</feature>
<dbReference type="Pfam" id="PF00595">
    <property type="entry name" value="PDZ"/>
    <property type="match status" value="1"/>
</dbReference>
<feature type="compositionally biased region" description="Polar residues" evidence="3">
    <location>
        <begin position="658"/>
        <end position="672"/>
    </location>
</feature>
<dbReference type="InterPro" id="IPR010599">
    <property type="entry name" value="CNK2/3_dom"/>
</dbReference>
<dbReference type="GO" id="GO:0009966">
    <property type="term" value="P:regulation of signal transduction"/>
    <property type="evidence" value="ECO:0007669"/>
    <property type="project" value="InterPro"/>
</dbReference>
<dbReference type="InterPro" id="IPR001849">
    <property type="entry name" value="PH_domain"/>
</dbReference>
<dbReference type="InterPro" id="IPR017874">
    <property type="entry name" value="CRIC_domain"/>
</dbReference>
<dbReference type="InterPro" id="IPR001660">
    <property type="entry name" value="SAM"/>
</dbReference>
<dbReference type="FunFam" id="2.30.42.10:FF:000060">
    <property type="entry name" value="Connector enhancer of kinase suppressor of Ras 2"/>
    <property type="match status" value="1"/>
</dbReference>
<dbReference type="Pfam" id="PF00536">
    <property type="entry name" value="SAM_1"/>
    <property type="match status" value="1"/>
</dbReference>
<dbReference type="SMART" id="SM00233">
    <property type="entry name" value="PH"/>
    <property type="match status" value="1"/>
</dbReference>
<evidence type="ECO:0000313" key="9">
    <source>
        <dbReference type="Proteomes" id="UP000694700"/>
    </source>
</evidence>
<dbReference type="InterPro" id="IPR013761">
    <property type="entry name" value="SAM/pointed_sf"/>
</dbReference>
<dbReference type="FunFam" id="2.30.29.30:FF:000092">
    <property type="entry name" value="Connector enhancer of kinase suppressor of Ras 2"/>
    <property type="match status" value="1"/>
</dbReference>
<feature type="compositionally biased region" description="Basic residues" evidence="3">
    <location>
        <begin position="448"/>
        <end position="459"/>
    </location>
</feature>
<evidence type="ECO:0000313" key="8">
    <source>
        <dbReference type="Ensembl" id="ENSCCRP00015039687.1"/>
    </source>
</evidence>
<dbReference type="SMART" id="SM00454">
    <property type="entry name" value="SAM"/>
    <property type="match status" value="1"/>
</dbReference>
<organism evidence="8 9">
    <name type="scientific">Cyprinus carpio</name>
    <name type="common">Common carp</name>
    <dbReference type="NCBI Taxonomy" id="7962"/>
    <lineage>
        <taxon>Eukaryota</taxon>
        <taxon>Metazoa</taxon>
        <taxon>Chordata</taxon>
        <taxon>Craniata</taxon>
        <taxon>Vertebrata</taxon>
        <taxon>Euteleostomi</taxon>
        <taxon>Actinopterygii</taxon>
        <taxon>Neopterygii</taxon>
        <taxon>Teleostei</taxon>
        <taxon>Ostariophysi</taxon>
        <taxon>Cypriniformes</taxon>
        <taxon>Cyprinidae</taxon>
        <taxon>Cyprininae</taxon>
        <taxon>Cyprinus</taxon>
    </lineage>
</organism>
<dbReference type="Pfam" id="PF10534">
    <property type="entry name" value="CRIC_ras_sig"/>
    <property type="match status" value="1"/>
</dbReference>
<dbReference type="InterPro" id="IPR036034">
    <property type="entry name" value="PDZ_sf"/>
</dbReference>
<feature type="compositionally biased region" description="Low complexity" evidence="3">
    <location>
        <begin position="327"/>
        <end position="340"/>
    </location>
</feature>
<dbReference type="FunFam" id="1.10.150.50:FF:000019">
    <property type="entry name" value="Connector enhancer of kinase suppressor of Ras 2"/>
    <property type="match status" value="1"/>
</dbReference>
<dbReference type="Gene3D" id="2.30.29.30">
    <property type="entry name" value="Pleckstrin-homology domain (PH domain)/Phosphotyrosine-binding domain (PTB)"/>
    <property type="match status" value="1"/>
</dbReference>
<feature type="domain" description="PDZ" evidence="6">
    <location>
        <begin position="215"/>
        <end position="297"/>
    </location>
</feature>
<evidence type="ECO:0000256" key="2">
    <source>
        <dbReference type="ARBA" id="ARBA00022553"/>
    </source>
</evidence>
<dbReference type="SUPFAM" id="SSF47769">
    <property type="entry name" value="SAM/Pointed domain"/>
    <property type="match status" value="1"/>
</dbReference>
<dbReference type="InterPro" id="IPR001478">
    <property type="entry name" value="PDZ"/>
</dbReference>
<dbReference type="CDD" id="cd06748">
    <property type="entry name" value="PDZ_CNK1_2_3-like"/>
    <property type="match status" value="1"/>
</dbReference>
<evidence type="ECO:0000256" key="3">
    <source>
        <dbReference type="SAM" id="MobiDB-lite"/>
    </source>
</evidence>
<feature type="compositionally biased region" description="Low complexity" evidence="3">
    <location>
        <begin position="690"/>
        <end position="707"/>
    </location>
</feature>
<evidence type="ECO:0000259" key="5">
    <source>
        <dbReference type="PROSITE" id="PS50105"/>
    </source>
</evidence>
<evidence type="ECO:0000259" key="6">
    <source>
        <dbReference type="PROSITE" id="PS50106"/>
    </source>
</evidence>
<dbReference type="InterPro" id="IPR051566">
    <property type="entry name" value="CNKSR"/>
</dbReference>
<dbReference type="Ensembl" id="ENSCCRT00015041041.1">
    <property type="protein sequence ID" value="ENSCCRP00015039687.1"/>
    <property type="gene ID" value="ENSCCRG00015015156.1"/>
</dbReference>
<dbReference type="CDD" id="cd09511">
    <property type="entry name" value="SAM_CNK1_2_3-suppressor"/>
    <property type="match status" value="1"/>
</dbReference>
<dbReference type="Pfam" id="PF06663">
    <property type="entry name" value="CNK2_3_dom"/>
    <property type="match status" value="1"/>
</dbReference>
<dbReference type="PROSITE" id="PS51290">
    <property type="entry name" value="CRIC"/>
    <property type="match status" value="1"/>
</dbReference>
<dbReference type="Proteomes" id="UP000694700">
    <property type="component" value="Unplaced"/>
</dbReference>
<dbReference type="CDD" id="cd01260">
    <property type="entry name" value="PH_CNK_mammalian-like"/>
    <property type="match status" value="1"/>
</dbReference>
<comment type="similarity">
    <text evidence="1">Belongs to the CNKSR family.</text>
</comment>
<dbReference type="PROSITE" id="PS50106">
    <property type="entry name" value="PDZ"/>
    <property type="match status" value="1"/>
</dbReference>
<feature type="region of interest" description="Disordered" evidence="3">
    <location>
        <begin position="322"/>
        <end position="369"/>
    </location>
</feature>
<dbReference type="SUPFAM" id="SSF50156">
    <property type="entry name" value="PDZ domain-like"/>
    <property type="match status" value="1"/>
</dbReference>
<feature type="domain" description="PH" evidence="4">
    <location>
        <begin position="516"/>
        <end position="615"/>
    </location>
</feature>
<dbReference type="Gene3D" id="1.10.150.50">
    <property type="entry name" value="Transcription Factor, Ets-1"/>
    <property type="match status" value="1"/>
</dbReference>
<dbReference type="InterPro" id="IPR011993">
    <property type="entry name" value="PH-like_dom_sf"/>
</dbReference>
<evidence type="ECO:0000259" key="7">
    <source>
        <dbReference type="PROSITE" id="PS51290"/>
    </source>
</evidence>
<sequence length="828" mass="92397">MALVMEPVSRWSTSQVVDWMKGLDDCLQQYIKNFEQEKVGGEQLLRITHQELEDLGVSRIGHQELILEAVDLLCALNYGLETENLKTLTHKLNASAKNLQNFITGRRRGGHYDGRATRKLPNDFLTSVVDLIAAAKSLLAWLDRSPFAAVADYSMTRNNVIQLCLELTTIVQQDGTVYETENKILHVCKTLSGVCDHIISLSSDPMVSQAAHLEVVQLDNIRSTEGLGMYIKSTYDGLHVITGTTEGSLADRCKKIHAGDEVIQVNHQTVVGWQLKNLVNSLRSNPAGVTLTLKKRPQSTLTSAPALLKNMRWKPLALQPIIPPSPSSSVATPSSTLSTPSRRDSCALQDLYIPPPPDEPYTPREDIGNLTSNCQQAAKGSDSPNSFLDQECRRHFPLLDEDAVLYCYEYDQNQGPPPVRRDSTPTYENSLLRYVSEDKAGTEEYHTGRRSSRRSRRKSEKGGSPAHYALVPTLQMEMLQHDSLATPPSETSSVYLVTGSLPSISKRRISCRDLGQGDCEGWLWKKKDAKSYFSQKWKKYWVVLKDACLYWYTNEEDEKAEGFVSLPEFNIDQANECRKKFAFKACHPKIKSFYFAADNMDDMNRWLSRLNMAATAHSEQKRIRQDHDYWSESDHEDADHMSSTPKQDSPPPPYDTYPHSTSVSLASPFQESQHIRPPSTETIQSRSPLSETQGGSVSSASSPGRKSASQRRSWQDLIETPLTSSGLHFLQTLPLDDSVFVDPSRAVSVELRRQSTLPAQHGMPPEHYVPPITPTQPSGGVGSKHRSFTLPRDSGLHAILAASSAAEHADAQRYHLGRAHARDTGKGM</sequence>
<protein>
    <submittedName>
        <fullName evidence="8">Connector enhancer of kinase suppressor of Ras 2b</fullName>
    </submittedName>
</protein>
<dbReference type="PANTHER" id="PTHR12844:SF21">
    <property type="entry name" value="CONNECTOR ENHANCER OF KINASE SUPPRESSOR OF RAS 2"/>
    <property type="match status" value="1"/>
</dbReference>
<feature type="compositionally biased region" description="Basic and acidic residues" evidence="3">
    <location>
        <begin position="438"/>
        <end position="447"/>
    </location>
</feature>
<dbReference type="SMART" id="SM00228">
    <property type="entry name" value="PDZ"/>
    <property type="match status" value="1"/>
</dbReference>
<feature type="region of interest" description="Disordered" evidence="3">
    <location>
        <begin position="630"/>
        <end position="713"/>
    </location>
</feature>
<dbReference type="Gene3D" id="2.30.42.10">
    <property type="match status" value="1"/>
</dbReference>
<feature type="compositionally biased region" description="Basic and acidic residues" evidence="3">
    <location>
        <begin position="630"/>
        <end position="640"/>
    </location>
</feature>
<proteinExistence type="inferred from homology"/>
<feature type="region of interest" description="Disordered" evidence="3">
    <location>
        <begin position="438"/>
        <end position="466"/>
    </location>
</feature>
<dbReference type="GO" id="GO:0005737">
    <property type="term" value="C:cytoplasm"/>
    <property type="evidence" value="ECO:0007669"/>
    <property type="project" value="InterPro"/>
</dbReference>
<dbReference type="PROSITE" id="PS50105">
    <property type="entry name" value="SAM_DOMAIN"/>
    <property type="match status" value="1"/>
</dbReference>
<feature type="domain" description="CRIC" evidence="7">
    <location>
        <begin position="84"/>
        <end position="178"/>
    </location>
</feature>
<dbReference type="GO" id="GO:0016020">
    <property type="term" value="C:membrane"/>
    <property type="evidence" value="ECO:0007669"/>
    <property type="project" value="InterPro"/>
</dbReference>
<reference evidence="8" key="1">
    <citation type="submission" date="2025-08" db="UniProtKB">
        <authorList>
            <consortium name="Ensembl"/>
        </authorList>
    </citation>
    <scope>IDENTIFICATION</scope>
</reference>
<keyword evidence="2" id="KW-0597">Phosphoprotein</keyword>
<dbReference type="Pfam" id="PF00169">
    <property type="entry name" value="PH"/>
    <property type="match status" value="1"/>
</dbReference>
<evidence type="ECO:0000256" key="1">
    <source>
        <dbReference type="ARBA" id="ARBA00009498"/>
    </source>
</evidence>
<name>A0A8C1UQ31_CYPCA</name>
<dbReference type="InterPro" id="IPR049628">
    <property type="entry name" value="CNK1-3_SAM"/>
</dbReference>
<feature type="compositionally biased region" description="Polar residues" evidence="3">
    <location>
        <begin position="679"/>
        <end position="689"/>
    </location>
</feature>
<dbReference type="PANTHER" id="PTHR12844">
    <property type="entry name" value="CONNECTOR ENCHANCER OF KINASE SUPPRESSOR OF RAS"/>
    <property type="match status" value="1"/>
</dbReference>
<dbReference type="SUPFAM" id="SSF50729">
    <property type="entry name" value="PH domain-like"/>
    <property type="match status" value="1"/>
</dbReference>
<accession>A0A8C1UQ31</accession>
<dbReference type="PROSITE" id="PS50003">
    <property type="entry name" value="PH_DOMAIN"/>
    <property type="match status" value="1"/>
</dbReference>